<keyword evidence="6" id="KW-1185">Reference proteome</keyword>
<dbReference type="InterPro" id="IPR002938">
    <property type="entry name" value="FAD-bd"/>
</dbReference>
<dbReference type="GO" id="GO:0071949">
    <property type="term" value="F:FAD binding"/>
    <property type="evidence" value="ECO:0007669"/>
    <property type="project" value="InterPro"/>
</dbReference>
<dbReference type="InterPro" id="IPR036188">
    <property type="entry name" value="FAD/NAD-bd_sf"/>
</dbReference>
<keyword evidence="3" id="KW-0274">FAD</keyword>
<evidence type="ECO:0000313" key="6">
    <source>
        <dbReference type="Proteomes" id="UP000313066"/>
    </source>
</evidence>
<dbReference type="Proteomes" id="UP000313066">
    <property type="component" value="Unassembled WGS sequence"/>
</dbReference>
<dbReference type="EMBL" id="VDMA02000028">
    <property type="protein sequence ID" value="KAB8178356.1"/>
    <property type="molecule type" value="Genomic_DNA"/>
</dbReference>
<evidence type="ECO:0000259" key="4">
    <source>
        <dbReference type="Pfam" id="PF01494"/>
    </source>
</evidence>
<evidence type="ECO:0000256" key="2">
    <source>
        <dbReference type="ARBA" id="ARBA00022630"/>
    </source>
</evidence>
<evidence type="ECO:0000256" key="3">
    <source>
        <dbReference type="ARBA" id="ARBA00022827"/>
    </source>
</evidence>
<keyword evidence="2" id="KW-0285">Flavoprotein</keyword>
<dbReference type="Pfam" id="PF01494">
    <property type="entry name" value="FAD_binding_3"/>
    <property type="match status" value="1"/>
</dbReference>
<dbReference type="PANTHER" id="PTHR43004">
    <property type="entry name" value="TRK SYSTEM POTASSIUM UPTAKE PROTEIN"/>
    <property type="match status" value="1"/>
</dbReference>
<dbReference type="Gene3D" id="3.40.30.120">
    <property type="match status" value="1"/>
</dbReference>
<accession>A0A5N6BCT6</accession>
<dbReference type="Pfam" id="PF21274">
    <property type="entry name" value="Rng_hyd_C"/>
    <property type="match status" value="1"/>
</dbReference>
<proteinExistence type="predicted"/>
<evidence type="ECO:0000313" key="5">
    <source>
        <dbReference type="EMBL" id="KAB8178356.1"/>
    </source>
</evidence>
<comment type="caution">
    <text evidence="5">The sequence shown here is derived from an EMBL/GenBank/DDBJ whole genome shotgun (WGS) entry which is preliminary data.</text>
</comment>
<dbReference type="PRINTS" id="PR00420">
    <property type="entry name" value="RNGMNOXGNASE"/>
</dbReference>
<dbReference type="PANTHER" id="PTHR43004:SF19">
    <property type="entry name" value="BINDING MONOOXYGENASE, PUTATIVE (JCVI)-RELATED"/>
    <property type="match status" value="1"/>
</dbReference>
<feature type="domain" description="FAD-binding" evidence="4">
    <location>
        <begin position="1"/>
        <end position="321"/>
    </location>
</feature>
<comment type="cofactor">
    <cofactor evidence="1">
        <name>FAD</name>
        <dbReference type="ChEBI" id="CHEBI:57692"/>
    </cofactor>
</comment>
<gene>
    <name evidence="5" type="ORF">FH610_036480</name>
</gene>
<dbReference type="GO" id="GO:0016709">
    <property type="term" value="F:oxidoreductase activity, acting on paired donors, with incorporation or reduction of molecular oxygen, NAD(P)H as one donor, and incorporation of one atom of oxygen"/>
    <property type="evidence" value="ECO:0007669"/>
    <property type="project" value="UniProtKB-ARBA"/>
</dbReference>
<dbReference type="AlphaFoldDB" id="A0A5N6BCT6"/>
<evidence type="ECO:0000256" key="1">
    <source>
        <dbReference type="ARBA" id="ARBA00001974"/>
    </source>
</evidence>
<dbReference type="InterPro" id="IPR050641">
    <property type="entry name" value="RIFMO-like"/>
</dbReference>
<reference evidence="5 6" key="1">
    <citation type="submission" date="2019-10" db="EMBL/GenBank/DDBJ databases">
        <title>Nonomuraea sp. nov., isolated from Phyllanthus amarus.</title>
        <authorList>
            <person name="Klykleung N."/>
            <person name="Tanasupawat S."/>
        </authorList>
    </citation>
    <scope>NUCLEOTIDE SEQUENCE [LARGE SCALE GENOMIC DNA]</scope>
    <source>
        <strain evidence="5 6">CR1-09</strain>
    </source>
</reference>
<organism evidence="5 6">
    <name type="scientific">Microbispora catharanthi</name>
    <dbReference type="NCBI Taxonomy" id="1712871"/>
    <lineage>
        <taxon>Bacteria</taxon>
        <taxon>Bacillati</taxon>
        <taxon>Actinomycetota</taxon>
        <taxon>Actinomycetes</taxon>
        <taxon>Streptosporangiales</taxon>
        <taxon>Streptosporangiaceae</taxon>
        <taxon>Microbispora</taxon>
    </lineage>
</organism>
<name>A0A5N6BCT6_9ACTN</name>
<protein>
    <recommendedName>
        <fullName evidence="4">FAD-binding domain-containing protein</fullName>
    </recommendedName>
</protein>
<sequence length="471" mass="50824">MLACELGLAGVPATVFERTAQRSPHARAWGLHARTVETLDRRGLVEALWHERAAWPKMPFAGMWPLLDLSALASDHPYILNVPQTRVEEVLEARARELGVTIAREHDVTGFDQDADGVVVEVRDSLGETRRFEASYLVGCDGGRSVVRKLAGIEFAGTEPTVGGMLCDCTLPTMAQERRGITRTPHGTVNINPRPNGVVRIVTTEFGRPHSDRDAPVTIEEFRGAVRRILGRDLDIVEPTFMTRFGDSTRLADAYRAGRVLLAGDAAHVHFPYGGLGLNLGLQDAVNLGWKLAAQIQGRAPEGLLDSYEAERRPAADAVLDYSRTQLALLDPHRNVTALRTLFGSLLEIPEVNRHLAEQATGTGLRYESGEGAHPLVGSFAGDTRLKTGNGEQSLVALLRSGRGVLLDLAGDGDVADAGEAWSSRVDTVTATCDEPPAAAILVRPDGYVAWAGDGDTATLPDALRTWFGTP</sequence>
<dbReference type="Gene3D" id="3.30.70.2450">
    <property type="match status" value="1"/>
</dbReference>
<dbReference type="Gene3D" id="3.50.50.60">
    <property type="entry name" value="FAD/NAD(P)-binding domain"/>
    <property type="match status" value="1"/>
</dbReference>
<dbReference type="SUPFAM" id="SSF51905">
    <property type="entry name" value="FAD/NAD(P)-binding domain"/>
    <property type="match status" value="1"/>
</dbReference>